<sequence>MKTFAESLHKLGTISFEGIPLKIPPVNLSAIDDLIEEVQLTAFPNDVYKEFDVSRHKSSNSKTTVFLVRGSDRDSDRDELAKNLKDAGIKYEIRGSSKSSFDPIFLDNFEDGQNVIFLFKPKAGGMGETTLNSSITELFPCMAWEKKHKPKSVPAFYDWLLAQDVDKFKCVAGSDKQAGKDTVAKAEDSSKFDEKMQNAIGIHKYIADENKLKPIKQVYWGYRAKPSGVPKNHPGDIFIQFADKQILGTSLKAGGKKSTEPKLNTYVNPIMQAFRKGNKVPKLSQELYKKVYSKIEGMPPVKTYDTKSGRKATYEVLKQLERTNKTEYEKLYDEQLEIVRQTLIDLFNQSKDASLQYIKTAILRDAPDVPTKVIKGIGKTYEQVTDDDELGVFLPVVKFIKAEASKASKQNWFLHLKSNKDVIVMQMTVRTNKSGLGHKLGQFYNLAVKYNGLLKK</sequence>
<gene>
    <name evidence="1" type="ORF">METZ01_LOCUS194872</name>
</gene>
<protein>
    <submittedName>
        <fullName evidence="1">Uncharacterized protein</fullName>
    </submittedName>
</protein>
<proteinExistence type="predicted"/>
<evidence type="ECO:0000313" key="1">
    <source>
        <dbReference type="EMBL" id="SVB42018.1"/>
    </source>
</evidence>
<reference evidence="1" key="1">
    <citation type="submission" date="2018-05" db="EMBL/GenBank/DDBJ databases">
        <authorList>
            <person name="Lanie J.A."/>
            <person name="Ng W.-L."/>
            <person name="Kazmierczak K.M."/>
            <person name="Andrzejewski T.M."/>
            <person name="Davidsen T.M."/>
            <person name="Wayne K.J."/>
            <person name="Tettelin H."/>
            <person name="Glass J.I."/>
            <person name="Rusch D."/>
            <person name="Podicherti R."/>
            <person name="Tsui H.-C.T."/>
            <person name="Winkler M.E."/>
        </authorList>
    </citation>
    <scope>NUCLEOTIDE SEQUENCE</scope>
</reference>
<organism evidence="1">
    <name type="scientific">marine metagenome</name>
    <dbReference type="NCBI Taxonomy" id="408172"/>
    <lineage>
        <taxon>unclassified sequences</taxon>
        <taxon>metagenomes</taxon>
        <taxon>ecological metagenomes</taxon>
    </lineage>
</organism>
<dbReference type="EMBL" id="UINC01041149">
    <property type="protein sequence ID" value="SVB42018.1"/>
    <property type="molecule type" value="Genomic_DNA"/>
</dbReference>
<name>A0A382DUF6_9ZZZZ</name>
<dbReference type="AlphaFoldDB" id="A0A382DUF6"/>
<accession>A0A382DUF6</accession>